<gene>
    <name evidence="1" type="ORF">L9F63_007040</name>
</gene>
<reference evidence="1" key="1">
    <citation type="journal article" date="2023" name="IScience">
        <title>Live-bearing cockroach genome reveals convergent evolutionary mechanisms linked to viviparity in insects and beyond.</title>
        <authorList>
            <person name="Fouks B."/>
            <person name="Harrison M.C."/>
            <person name="Mikhailova A.A."/>
            <person name="Marchal E."/>
            <person name="English S."/>
            <person name="Carruthers M."/>
            <person name="Jennings E.C."/>
            <person name="Chiamaka E.L."/>
            <person name="Frigard R.A."/>
            <person name="Pippel M."/>
            <person name="Attardo G.M."/>
            <person name="Benoit J.B."/>
            <person name="Bornberg-Bauer E."/>
            <person name="Tobe S.S."/>
        </authorList>
    </citation>
    <scope>NUCLEOTIDE SEQUENCE</scope>
    <source>
        <strain evidence="1">Stay&amp;Tobe</strain>
    </source>
</reference>
<organism evidence="1 2">
    <name type="scientific">Diploptera punctata</name>
    <name type="common">Pacific beetle cockroach</name>
    <dbReference type="NCBI Taxonomy" id="6984"/>
    <lineage>
        <taxon>Eukaryota</taxon>
        <taxon>Metazoa</taxon>
        <taxon>Ecdysozoa</taxon>
        <taxon>Arthropoda</taxon>
        <taxon>Hexapoda</taxon>
        <taxon>Insecta</taxon>
        <taxon>Pterygota</taxon>
        <taxon>Neoptera</taxon>
        <taxon>Polyneoptera</taxon>
        <taxon>Dictyoptera</taxon>
        <taxon>Blattodea</taxon>
        <taxon>Blaberoidea</taxon>
        <taxon>Blaberidae</taxon>
        <taxon>Diplopterinae</taxon>
        <taxon>Diploptera</taxon>
    </lineage>
</organism>
<dbReference type="Proteomes" id="UP001233999">
    <property type="component" value="Unassembled WGS sequence"/>
</dbReference>
<dbReference type="AlphaFoldDB" id="A0AAD7Z959"/>
<reference evidence="1" key="2">
    <citation type="submission" date="2023-05" db="EMBL/GenBank/DDBJ databases">
        <authorList>
            <person name="Fouks B."/>
        </authorList>
    </citation>
    <scope>NUCLEOTIDE SEQUENCE</scope>
    <source>
        <strain evidence="1">Stay&amp;Tobe</strain>
        <tissue evidence="1">Testes</tissue>
    </source>
</reference>
<evidence type="ECO:0000313" key="1">
    <source>
        <dbReference type="EMBL" id="KAJ9576075.1"/>
    </source>
</evidence>
<dbReference type="EMBL" id="JASPKZ010009809">
    <property type="protein sequence ID" value="KAJ9576075.1"/>
    <property type="molecule type" value="Genomic_DNA"/>
</dbReference>
<keyword evidence="2" id="KW-1185">Reference proteome</keyword>
<evidence type="ECO:0000313" key="2">
    <source>
        <dbReference type="Proteomes" id="UP001233999"/>
    </source>
</evidence>
<accession>A0AAD7Z959</accession>
<sequence>GRIPKLCMLLHVTSYKAVSLALRQQLRLLLKRVIIRSLHFLTRGHTPRPGNRTRVAGVE</sequence>
<name>A0AAD7Z959_DIPPU</name>
<comment type="caution">
    <text evidence="1">The sequence shown here is derived from an EMBL/GenBank/DDBJ whole genome shotgun (WGS) entry which is preliminary data.</text>
</comment>
<feature type="non-terminal residue" evidence="1">
    <location>
        <position position="1"/>
    </location>
</feature>
<feature type="non-terminal residue" evidence="1">
    <location>
        <position position="59"/>
    </location>
</feature>
<proteinExistence type="predicted"/>
<protein>
    <submittedName>
        <fullName evidence="1">Uncharacterized protein</fullName>
    </submittedName>
</protein>